<reference evidence="1 2" key="2">
    <citation type="submission" date="2010-03" db="EMBL/GenBank/DDBJ databases">
        <authorList>
            <person name="Pajon A."/>
        </authorList>
    </citation>
    <scope>NUCLEOTIDE SEQUENCE [LARGE SCALE GENOMIC DNA]</scope>
    <source>
        <strain evidence="1 2">GD/7</strain>
    </source>
</reference>
<dbReference type="Pfam" id="PF18941">
    <property type="entry name" value="DUF5688"/>
    <property type="match status" value="1"/>
</dbReference>
<sequence length="286" mass="32504">MGRYNNAFEKAVIRMLEHDYADLLKIELLNCNGKFSRYVSLKNCDCPSIIDVDQMIDMLQPVPDETAEANARMVVTLIYNEMVKENQTAALFGDDTYILNNVIPVLSSQKEDVDIFVPFMDMKITFMVRSKENPNKFFTVDQSITKRLTGKELFNASLKNAPRILGSCLHRLSDVITFLPDVGMKLLTSSCGLYGSAAIIYGQDKIKLLAKKEKEDIIIAPSNIHGCILVPINKWLPFECYNSMFDNNAFPKTGDADAPSDHVYVYVRNKDIIVTDKEYQEFFSFK</sequence>
<dbReference type="Proteomes" id="UP000008798">
    <property type="component" value="Chromosome"/>
</dbReference>
<evidence type="ECO:0000313" key="2">
    <source>
        <dbReference type="Proteomes" id="UP000008798"/>
    </source>
</evidence>
<dbReference type="HOGENOM" id="CLU_972220_0_0_9"/>
<organism evidence="1 2">
    <name type="scientific">Coprococcus catus GD/7</name>
    <dbReference type="NCBI Taxonomy" id="717962"/>
    <lineage>
        <taxon>Bacteria</taxon>
        <taxon>Bacillati</taxon>
        <taxon>Bacillota</taxon>
        <taxon>Clostridia</taxon>
        <taxon>Lachnospirales</taxon>
        <taxon>Lachnospiraceae</taxon>
        <taxon>Coprococcus</taxon>
    </lineage>
</organism>
<evidence type="ECO:0000313" key="1">
    <source>
        <dbReference type="EMBL" id="CBK80772.1"/>
    </source>
</evidence>
<protein>
    <submittedName>
        <fullName evidence="1">Uncharacterized protein</fullName>
    </submittedName>
</protein>
<dbReference type="KEGG" id="cct:CC1_20520"/>
<name>D4J8V1_9FIRM</name>
<dbReference type="EMBL" id="FP929038">
    <property type="protein sequence ID" value="CBK80772.1"/>
    <property type="molecule type" value="Genomic_DNA"/>
</dbReference>
<dbReference type="InterPro" id="IPR043743">
    <property type="entry name" value="DUF5688"/>
</dbReference>
<reference evidence="1 2" key="1">
    <citation type="submission" date="2010-03" db="EMBL/GenBank/DDBJ databases">
        <title>The genome sequence of Coprococcus catus GD/7.</title>
        <authorList>
            <consortium name="metaHIT consortium -- http://www.metahit.eu/"/>
            <person name="Pajon A."/>
            <person name="Turner K."/>
            <person name="Parkhill J."/>
            <person name="Duncan S."/>
            <person name="Flint H."/>
        </authorList>
    </citation>
    <scope>NUCLEOTIDE SEQUENCE [LARGE SCALE GENOMIC DNA]</scope>
    <source>
        <strain evidence="1 2">GD/7</strain>
    </source>
</reference>
<proteinExistence type="predicted"/>
<dbReference type="PATRIC" id="fig|717962.3.peg.1953"/>
<accession>D4J8V1</accession>
<dbReference type="RefSeq" id="WP_015514340.1">
    <property type="nucleotide sequence ID" value="NC_021009.1"/>
</dbReference>
<gene>
    <name evidence="1" type="ORF">CC1_20520</name>
</gene>
<dbReference type="AlphaFoldDB" id="D4J8V1"/>